<dbReference type="GO" id="GO:0003729">
    <property type="term" value="F:mRNA binding"/>
    <property type="evidence" value="ECO:0007669"/>
    <property type="project" value="InterPro"/>
</dbReference>
<dbReference type="OrthoDB" id="438939at2759"/>
<comment type="subcellular location">
    <subcellularLocation>
        <location evidence="1">Nucleus</location>
    </subcellularLocation>
</comment>
<evidence type="ECO:0000256" key="5">
    <source>
        <dbReference type="ARBA" id="ARBA00022737"/>
    </source>
</evidence>
<dbReference type="AlphaFoldDB" id="A0A7G3Z9R5"/>
<dbReference type="GO" id="GO:0005681">
    <property type="term" value="C:spliceosomal complex"/>
    <property type="evidence" value="ECO:0007669"/>
    <property type="project" value="UniProtKB-KW"/>
</dbReference>
<name>A0A7G3Z9R5_9SACH</name>
<keyword evidence="6" id="KW-0508">mRNA splicing</keyword>
<dbReference type="FunFam" id="1.25.10.10:FF:000069">
    <property type="entry name" value="Splicing factor 3B subunit 1"/>
    <property type="match status" value="1"/>
</dbReference>
<evidence type="ECO:0000256" key="7">
    <source>
        <dbReference type="ARBA" id="ARBA00023242"/>
    </source>
</evidence>
<dbReference type="RefSeq" id="XP_037136926.1">
    <property type="nucleotide sequence ID" value="XM_037281031.1"/>
</dbReference>
<dbReference type="GO" id="GO:0000245">
    <property type="term" value="P:spliceosomal complex assembly"/>
    <property type="evidence" value="ECO:0007669"/>
    <property type="project" value="InterPro"/>
</dbReference>
<sequence length="989" mass="110981">MTYTLEIPQRPQSKGWKSSSETTLALMSVGNDGSRQLGGQYSISRELQQSFRLEASTAEPEDVLVRKMNSKNVSWREDEYHRQRFDRKLDSEVQKGGKRPLEVQQTDTGDQQLIKKARWDVEAYQMPDQSRQAEVELRDKLLTADSAGISGLRFLKPSDHRYFGEALQVQPLNELSSDQQKERLVVSLLLKIKNGTASVRKQAMRSLQDKCNYFGPKVIFDRLLPVLLDSELEDQERNLMIKVVGRVLYALGGNVGPYTQRILLVVSPLLIDEDPIARETGREVIGTLAHSAGLANILTAMRPDVDNEDEYVRNITSRAMAVVAKALSVASLIPFLDALCHSKKSWRARHTGIKIIQQTAILLRRGVLPHLQGLIECIKDGLTDEYTPIRNLTANTVATLAQVSYPYGIESFNVILEPLWRGIRTQRGKVLACFLRALGSLIPLMDTEYAAYYTREAMRVVKREFSSPDDEMKKAVLTVLQQCCKTEGITPKYLRQQVMPDFFKCFWVRRTALDRQLNKLVTHTTTVMSEKVGTSCIIENLLKPLRDEAEPFRTMAVHAASKVVTLLGTVDLDERLETRLIDALLIAFQEQTNNDSGIFKGFAAVAASFDRRMKPYLSPIISTILSHLKHKSPLVRQHAADLCALLAPVIKNCDELDTLNKLSIILYESLGEVYPEVLGSILSAMSNVILCSDLSKLQPPVNQIVPTLTPILRNKDRKVQFSIVELIGRIANSAAEFVAPKEWMRICFELLELLKSPNKATRKIANETFGFIAQAIGPQDVLVALLNNLKVQERQLRVCSAIAIGIVAKSCGPYTTLPALMNEYKTPETNVQNGVLKAMAFMFEYIGEMAQDYIYLIAPLIEDALTDRDLVHRQTAANVIKHIALNCAGSGCEDAFIHFLNLLIPNIFETSPHVISRILEGLEALSHAVGPGIIMNYVWAGIFHPAKNVRTAFWKLHNNVYIQHQDSLVPYYPSLGEAYIDIPEMDLVL</sequence>
<keyword evidence="5" id="KW-0677">Repeat</keyword>
<dbReference type="InterPro" id="IPR038737">
    <property type="entry name" value="SF3b_su1-like"/>
</dbReference>
<dbReference type="SUPFAM" id="SSF48371">
    <property type="entry name" value="ARM repeat"/>
    <property type="match status" value="2"/>
</dbReference>
<dbReference type="InterPro" id="IPR016024">
    <property type="entry name" value="ARM-type_fold"/>
</dbReference>
<accession>A0A7G3Z9R5</accession>
<dbReference type="Gene3D" id="1.25.10.10">
    <property type="entry name" value="Leucine-rich Repeat Variant"/>
    <property type="match status" value="4"/>
</dbReference>
<dbReference type="PANTHER" id="PTHR12097">
    <property type="entry name" value="SPLICING FACTOR 3B, SUBUNIT 1-RELATED"/>
    <property type="match status" value="1"/>
</dbReference>
<comment type="similarity">
    <text evidence="2">Belongs to the SF3B1 family.</text>
</comment>
<organism evidence="10 11">
    <name type="scientific">Torulaspora globosa</name>
    <dbReference type="NCBI Taxonomy" id="48254"/>
    <lineage>
        <taxon>Eukaryota</taxon>
        <taxon>Fungi</taxon>
        <taxon>Dikarya</taxon>
        <taxon>Ascomycota</taxon>
        <taxon>Saccharomycotina</taxon>
        <taxon>Saccharomycetes</taxon>
        <taxon>Saccharomycetales</taxon>
        <taxon>Saccharomycetaceae</taxon>
        <taxon>Torulaspora</taxon>
    </lineage>
</organism>
<dbReference type="InterPro" id="IPR011989">
    <property type="entry name" value="ARM-like"/>
</dbReference>
<keyword evidence="4" id="KW-0747">Spliceosome</keyword>
<evidence type="ECO:0000256" key="1">
    <source>
        <dbReference type="ARBA" id="ARBA00004123"/>
    </source>
</evidence>
<feature type="compositionally biased region" description="Polar residues" evidence="8">
    <location>
        <begin position="10"/>
        <end position="20"/>
    </location>
</feature>
<feature type="region of interest" description="Disordered" evidence="8">
    <location>
        <begin position="1"/>
        <end position="20"/>
    </location>
</feature>
<evidence type="ECO:0000256" key="8">
    <source>
        <dbReference type="SAM" id="MobiDB-lite"/>
    </source>
</evidence>
<dbReference type="EMBL" id="CP059246">
    <property type="protein sequence ID" value="QLL30251.1"/>
    <property type="molecule type" value="Genomic_DNA"/>
</dbReference>
<dbReference type="Proteomes" id="UP000515788">
    <property type="component" value="Chromosome 1"/>
</dbReference>
<keyword evidence="11" id="KW-1185">Reference proteome</keyword>
<reference evidence="10 11" key="1">
    <citation type="submission" date="2020-06" db="EMBL/GenBank/DDBJ databases">
        <title>The yeast mating-type switching endonuclease HO is a domesticated member of an unorthodox homing genetic element family.</title>
        <authorList>
            <person name="Coughlan A.Y."/>
            <person name="Lombardi L."/>
            <person name="Braun-Galleani S."/>
            <person name="Martos A.R."/>
            <person name="Galeote V."/>
            <person name="Bigey F."/>
            <person name="Dequin S."/>
            <person name="Byrne K.P."/>
            <person name="Wolfe K.H."/>
        </authorList>
    </citation>
    <scope>NUCLEOTIDE SEQUENCE [LARGE SCALE GENOMIC DNA]</scope>
    <source>
        <strain evidence="10 11">CBS764</strain>
    </source>
</reference>
<gene>
    <name evidence="10" type="ORF">HG536_0A00680</name>
</gene>
<dbReference type="InterPro" id="IPR054573">
    <property type="entry name" value="PP2A/SF3B1-like_HEAT"/>
</dbReference>
<keyword evidence="3" id="KW-0507">mRNA processing</keyword>
<dbReference type="Pfam" id="PF22646">
    <property type="entry name" value="PPP2R1A-like_HEAT"/>
    <property type="match status" value="1"/>
</dbReference>
<feature type="domain" description="Phosphatase PP2A regulatory subunit A/Splicing factor 3B subunit 1-like HEAT repeat" evidence="9">
    <location>
        <begin position="775"/>
        <end position="846"/>
    </location>
</feature>
<evidence type="ECO:0000256" key="4">
    <source>
        <dbReference type="ARBA" id="ARBA00022728"/>
    </source>
</evidence>
<evidence type="ECO:0000313" key="10">
    <source>
        <dbReference type="EMBL" id="QLL30251.1"/>
    </source>
</evidence>
<dbReference type="GeneID" id="59323348"/>
<evidence type="ECO:0000256" key="3">
    <source>
        <dbReference type="ARBA" id="ARBA00022664"/>
    </source>
</evidence>
<proteinExistence type="inferred from homology"/>
<evidence type="ECO:0000313" key="11">
    <source>
        <dbReference type="Proteomes" id="UP000515788"/>
    </source>
</evidence>
<dbReference type="KEGG" id="tgb:HG536_0A00680"/>
<evidence type="ECO:0000256" key="2">
    <source>
        <dbReference type="ARBA" id="ARBA00005754"/>
    </source>
</evidence>
<evidence type="ECO:0000259" key="9">
    <source>
        <dbReference type="Pfam" id="PF22646"/>
    </source>
</evidence>
<keyword evidence="7" id="KW-0539">Nucleus</keyword>
<protein>
    <recommendedName>
        <fullName evidence="9">Phosphatase PP2A regulatory subunit A/Splicing factor 3B subunit 1-like HEAT repeat domain-containing protein</fullName>
    </recommendedName>
</protein>
<evidence type="ECO:0000256" key="6">
    <source>
        <dbReference type="ARBA" id="ARBA00023187"/>
    </source>
</evidence>